<keyword evidence="1" id="KW-1133">Transmembrane helix</keyword>
<evidence type="ECO:0000256" key="1">
    <source>
        <dbReference type="SAM" id="Phobius"/>
    </source>
</evidence>
<evidence type="ECO:0000313" key="3">
    <source>
        <dbReference type="Proteomes" id="UP000248706"/>
    </source>
</evidence>
<dbReference type="EMBL" id="MCIF01000002">
    <property type="protein sequence ID" value="RAQ94404.1"/>
    <property type="molecule type" value="Genomic_DNA"/>
</dbReference>
<comment type="caution">
    <text evidence="2">The sequence shown here is derived from an EMBL/GenBank/DDBJ whole genome shotgun (WGS) entry which is preliminary data.</text>
</comment>
<reference evidence="2 3" key="1">
    <citation type="submission" date="2016-08" db="EMBL/GenBank/DDBJ databases">
        <title>Analysis of Carbohydrate Active Enzymes in Thermogemmatispora T81 Reveals Carbohydrate Degradation Ability.</title>
        <authorList>
            <person name="Tomazini A."/>
            <person name="Lal S."/>
            <person name="Stott M."/>
            <person name="Henrissat B."/>
            <person name="Polikarpov I."/>
            <person name="Sparling R."/>
            <person name="Levin D.B."/>
        </authorList>
    </citation>
    <scope>NUCLEOTIDE SEQUENCE [LARGE SCALE GENOMIC DNA]</scope>
    <source>
        <strain evidence="2 3">T81</strain>
    </source>
</reference>
<keyword evidence="3" id="KW-1185">Reference proteome</keyword>
<name>A0A328VGW9_9CHLR</name>
<evidence type="ECO:0000313" key="2">
    <source>
        <dbReference type="EMBL" id="RAQ94404.1"/>
    </source>
</evidence>
<keyword evidence="1" id="KW-0472">Membrane</keyword>
<proteinExistence type="predicted"/>
<accession>A0A328VGW9</accession>
<keyword evidence="1" id="KW-0812">Transmembrane</keyword>
<dbReference type="AlphaFoldDB" id="A0A328VGW9"/>
<feature type="transmembrane region" description="Helical" evidence="1">
    <location>
        <begin position="64"/>
        <end position="84"/>
    </location>
</feature>
<gene>
    <name evidence="2" type="ORF">A4R35_02590</name>
</gene>
<protein>
    <submittedName>
        <fullName evidence="2">Uncharacterized protein</fullName>
    </submittedName>
</protein>
<sequence>MIMVLGLATAAVEVYLIWSTYQRLIQLGLAPGSSGAFFISPDSSPYVRMIASSTVSWLDLAGPLAFLFGTIATTIFYSLLLTLIGHILSAFASAGPAPAGARAEAAQAGPSEDEPVDGLIFQSLDEVEAGERSRGGRSH</sequence>
<dbReference type="Proteomes" id="UP000248706">
    <property type="component" value="Unassembled WGS sequence"/>
</dbReference>
<organism evidence="2 3">
    <name type="scientific">Thermogemmatispora tikiterensis</name>
    <dbReference type="NCBI Taxonomy" id="1825093"/>
    <lineage>
        <taxon>Bacteria</taxon>
        <taxon>Bacillati</taxon>
        <taxon>Chloroflexota</taxon>
        <taxon>Ktedonobacteria</taxon>
        <taxon>Thermogemmatisporales</taxon>
        <taxon>Thermogemmatisporaceae</taxon>
        <taxon>Thermogemmatispora</taxon>
    </lineage>
</organism>